<dbReference type="AlphaFoldDB" id="A0A7Z0A7U9"/>
<dbReference type="Proteomes" id="UP000539111">
    <property type="component" value="Unassembled WGS sequence"/>
</dbReference>
<dbReference type="GO" id="GO:0031460">
    <property type="term" value="P:glycine betaine transport"/>
    <property type="evidence" value="ECO:0007669"/>
    <property type="project" value="TreeGrafter"/>
</dbReference>
<feature type="chain" id="PRO_5038765722" evidence="5">
    <location>
        <begin position="25"/>
        <end position="344"/>
    </location>
</feature>
<dbReference type="EMBL" id="JACBZP010000001">
    <property type="protein sequence ID" value="NYI66049.1"/>
    <property type="molecule type" value="Genomic_DNA"/>
</dbReference>
<dbReference type="GO" id="GO:0015871">
    <property type="term" value="P:choline transport"/>
    <property type="evidence" value="ECO:0007669"/>
    <property type="project" value="TreeGrafter"/>
</dbReference>
<organism evidence="7 8">
    <name type="scientific">Spelaeicoccus albus</name>
    <dbReference type="NCBI Taxonomy" id="1280376"/>
    <lineage>
        <taxon>Bacteria</taxon>
        <taxon>Bacillati</taxon>
        <taxon>Actinomycetota</taxon>
        <taxon>Actinomycetes</taxon>
        <taxon>Micrococcales</taxon>
        <taxon>Brevibacteriaceae</taxon>
        <taxon>Spelaeicoccus</taxon>
    </lineage>
</organism>
<keyword evidence="4" id="KW-0472">Membrane</keyword>
<protein>
    <submittedName>
        <fullName evidence="7">Glycine betaine/proline transport system substrate-binding protein</fullName>
    </submittedName>
</protein>
<sequence length="344" mass="37322">MKKTKMHSLIGVLAVGMLALSGCGASNSGGGSDDNGGSGSDSGGSNASYMKKYGKCDVTANVKDVSSTKGTGDDKKTDITIGAFNGWPESFATSYLLQNVLEKRGYDVTVKGYDAAALFTGVSKGQIDFVTDVWLPTTHKTYIKKYGDQMEDLGCWYDNAKLAIAVNKKSPAKSIGDLKKMASDYDNRIVGIEPGAGETGVVKDKTIPDYGLQSLKFITSSSPAMLSEIKKTQQDGKNIAVTLWHPHWAYKAYPMRDLKDPKGAMGGAEYIHAFARKDLSKDDPQLAQLVRNFVFPDSKLNTLENLMYGPKHANSKETKFPAMVKQWLSNNPDFPKQLAKGTLK</sequence>
<dbReference type="CDD" id="cd13639">
    <property type="entry name" value="PBP2_OpuAC_like"/>
    <property type="match status" value="1"/>
</dbReference>
<dbReference type="SUPFAM" id="SSF53850">
    <property type="entry name" value="Periplasmic binding protein-like II"/>
    <property type="match status" value="1"/>
</dbReference>
<dbReference type="PANTHER" id="PTHR47737">
    <property type="entry name" value="GLYCINE BETAINE/PROLINE BETAINE TRANSPORT SYSTEM PERMEASE PROTEIN PROW"/>
    <property type="match status" value="1"/>
</dbReference>
<evidence type="ECO:0000313" key="7">
    <source>
        <dbReference type="EMBL" id="NYI66049.1"/>
    </source>
</evidence>
<keyword evidence="2" id="KW-0813">Transport</keyword>
<dbReference type="PROSITE" id="PS51257">
    <property type="entry name" value="PROKAR_LIPOPROTEIN"/>
    <property type="match status" value="1"/>
</dbReference>
<comment type="subcellular location">
    <subcellularLocation>
        <location evidence="1">Cell membrane</location>
    </subcellularLocation>
</comment>
<dbReference type="GO" id="GO:0005275">
    <property type="term" value="F:amine transmembrane transporter activity"/>
    <property type="evidence" value="ECO:0007669"/>
    <property type="project" value="TreeGrafter"/>
</dbReference>
<evidence type="ECO:0000256" key="4">
    <source>
        <dbReference type="ARBA" id="ARBA00023136"/>
    </source>
</evidence>
<feature type="domain" description="ABC-type glycine betaine transport system substrate-binding" evidence="6">
    <location>
        <begin position="78"/>
        <end position="309"/>
    </location>
</feature>
<accession>A0A7Z0A7U9</accession>
<dbReference type="RefSeq" id="WP_179425156.1">
    <property type="nucleotide sequence ID" value="NZ_JACBZP010000001.1"/>
</dbReference>
<dbReference type="GO" id="GO:0015226">
    <property type="term" value="F:carnitine transmembrane transporter activity"/>
    <property type="evidence" value="ECO:0007669"/>
    <property type="project" value="TreeGrafter"/>
</dbReference>
<keyword evidence="3" id="KW-1003">Cell membrane</keyword>
<dbReference type="Pfam" id="PF04069">
    <property type="entry name" value="OpuAC"/>
    <property type="match status" value="1"/>
</dbReference>
<evidence type="ECO:0000259" key="6">
    <source>
        <dbReference type="Pfam" id="PF04069"/>
    </source>
</evidence>
<dbReference type="Gene3D" id="3.40.190.100">
    <property type="entry name" value="Glycine betaine-binding periplasmic protein, domain 2"/>
    <property type="match status" value="1"/>
</dbReference>
<evidence type="ECO:0000313" key="8">
    <source>
        <dbReference type="Proteomes" id="UP000539111"/>
    </source>
</evidence>
<keyword evidence="5" id="KW-0732">Signal</keyword>
<dbReference type="GO" id="GO:0043190">
    <property type="term" value="C:ATP-binding cassette (ABC) transporter complex"/>
    <property type="evidence" value="ECO:0007669"/>
    <property type="project" value="InterPro"/>
</dbReference>
<name>A0A7Z0A7U9_9MICO</name>
<dbReference type="PANTHER" id="PTHR47737:SF1">
    <property type="entry name" value="GLYCINE BETAINE_PROLINE BETAINE TRANSPORT SYSTEM PERMEASE PROTEIN PROW"/>
    <property type="match status" value="1"/>
</dbReference>
<dbReference type="InterPro" id="IPR007210">
    <property type="entry name" value="ABC_Gly_betaine_transp_sub-bd"/>
</dbReference>
<evidence type="ECO:0000256" key="5">
    <source>
        <dbReference type="SAM" id="SignalP"/>
    </source>
</evidence>
<evidence type="ECO:0000256" key="1">
    <source>
        <dbReference type="ARBA" id="ARBA00004236"/>
    </source>
</evidence>
<comment type="caution">
    <text evidence="7">The sequence shown here is derived from an EMBL/GenBank/DDBJ whole genome shotgun (WGS) entry which is preliminary data.</text>
</comment>
<reference evidence="7 8" key="1">
    <citation type="submission" date="2020-07" db="EMBL/GenBank/DDBJ databases">
        <title>Sequencing the genomes of 1000 actinobacteria strains.</title>
        <authorList>
            <person name="Klenk H.-P."/>
        </authorList>
    </citation>
    <scope>NUCLEOTIDE SEQUENCE [LARGE SCALE GENOMIC DNA]</scope>
    <source>
        <strain evidence="7 8">DSM 26341</strain>
    </source>
</reference>
<feature type="signal peptide" evidence="5">
    <location>
        <begin position="1"/>
        <end position="24"/>
    </location>
</feature>
<evidence type="ECO:0000256" key="2">
    <source>
        <dbReference type="ARBA" id="ARBA00022448"/>
    </source>
</evidence>
<dbReference type="Gene3D" id="3.40.190.10">
    <property type="entry name" value="Periplasmic binding protein-like II"/>
    <property type="match status" value="1"/>
</dbReference>
<keyword evidence="8" id="KW-1185">Reference proteome</keyword>
<proteinExistence type="predicted"/>
<evidence type="ECO:0000256" key="3">
    <source>
        <dbReference type="ARBA" id="ARBA00022475"/>
    </source>
</evidence>
<gene>
    <name evidence="7" type="ORF">BJY26_000355</name>
</gene>